<accession>A0A0K0XXH9</accession>
<dbReference type="EMBL" id="CP012154">
    <property type="protein sequence ID" value="AKS42337.1"/>
    <property type="molecule type" value="Genomic_DNA"/>
</dbReference>
<dbReference type="InterPro" id="IPR004358">
    <property type="entry name" value="Sig_transdc_His_kin-like_C"/>
</dbReference>
<dbReference type="CDD" id="cd00075">
    <property type="entry name" value="HATPase"/>
    <property type="match status" value="1"/>
</dbReference>
<dbReference type="PROSITE" id="PS50109">
    <property type="entry name" value="HIS_KIN"/>
    <property type="match status" value="1"/>
</dbReference>
<dbReference type="SUPFAM" id="SSF55874">
    <property type="entry name" value="ATPase domain of HSP90 chaperone/DNA topoisomerase II/histidine kinase"/>
    <property type="match status" value="1"/>
</dbReference>
<keyword evidence="4" id="KW-0808">Transferase</keyword>
<dbReference type="CDD" id="cd00082">
    <property type="entry name" value="HisKA"/>
    <property type="match status" value="1"/>
</dbReference>
<dbReference type="RefSeq" id="WP_049725907.1">
    <property type="nucleotide sequence ID" value="NZ_CP012154.1"/>
</dbReference>
<dbReference type="Pfam" id="PF00512">
    <property type="entry name" value="HisKA"/>
    <property type="match status" value="1"/>
</dbReference>
<dbReference type="Pfam" id="PF25323">
    <property type="entry name" value="6TM_PilS"/>
    <property type="match status" value="1"/>
</dbReference>
<evidence type="ECO:0000313" key="4">
    <source>
        <dbReference type="EMBL" id="AKS42337.1"/>
    </source>
</evidence>
<dbReference type="Pfam" id="PF02518">
    <property type="entry name" value="HATPase_c"/>
    <property type="match status" value="1"/>
</dbReference>
<reference evidence="4 5" key="1">
    <citation type="submission" date="2015-07" db="EMBL/GenBank/DDBJ databases">
        <authorList>
            <person name="Noorani M."/>
        </authorList>
    </citation>
    <scope>NUCLEOTIDE SEQUENCE [LARGE SCALE GENOMIC DNA]</scope>
    <source>
        <strain evidence="4 5">KCTC 42284</strain>
    </source>
</reference>
<dbReference type="Gene3D" id="1.10.287.130">
    <property type="match status" value="1"/>
</dbReference>
<dbReference type="AlphaFoldDB" id="A0A0K0XXH9"/>
<dbReference type="SMART" id="SM00388">
    <property type="entry name" value="HisKA"/>
    <property type="match status" value="1"/>
</dbReference>
<dbReference type="KEGG" id="wma:WM2015_1971"/>
<evidence type="ECO:0000256" key="2">
    <source>
        <dbReference type="ARBA" id="ARBA00012438"/>
    </source>
</evidence>
<proteinExistence type="predicted"/>
<dbReference type="Gene3D" id="3.30.450.20">
    <property type="entry name" value="PAS domain"/>
    <property type="match status" value="1"/>
</dbReference>
<dbReference type="SUPFAM" id="SSF47384">
    <property type="entry name" value="Homodimeric domain of signal transducing histidine kinase"/>
    <property type="match status" value="1"/>
</dbReference>
<keyword evidence="4" id="KW-0418">Kinase</keyword>
<evidence type="ECO:0000256" key="1">
    <source>
        <dbReference type="ARBA" id="ARBA00000085"/>
    </source>
</evidence>
<dbReference type="PRINTS" id="PR00344">
    <property type="entry name" value="BCTRLSENSOR"/>
</dbReference>
<dbReference type="PANTHER" id="PTHR43065">
    <property type="entry name" value="SENSOR HISTIDINE KINASE"/>
    <property type="match status" value="1"/>
</dbReference>
<dbReference type="OrthoDB" id="9815750at2"/>
<dbReference type="Proteomes" id="UP000066624">
    <property type="component" value="Chromosome"/>
</dbReference>
<dbReference type="PANTHER" id="PTHR43065:SF52">
    <property type="entry name" value="SENSOR PROTEIN KINASE PILS"/>
    <property type="match status" value="1"/>
</dbReference>
<dbReference type="InterPro" id="IPR003661">
    <property type="entry name" value="HisK_dim/P_dom"/>
</dbReference>
<name>A0A0K0XXH9_9GAMM</name>
<dbReference type="GO" id="GO:0000155">
    <property type="term" value="F:phosphorelay sensor kinase activity"/>
    <property type="evidence" value="ECO:0007669"/>
    <property type="project" value="InterPro"/>
</dbReference>
<evidence type="ECO:0000313" key="5">
    <source>
        <dbReference type="Proteomes" id="UP000066624"/>
    </source>
</evidence>
<dbReference type="STRING" id="1579979.WM2015_1971"/>
<dbReference type="Gene3D" id="3.30.565.10">
    <property type="entry name" value="Histidine kinase-like ATPase, C-terminal domain"/>
    <property type="match status" value="1"/>
</dbReference>
<keyword evidence="5" id="KW-1185">Reference proteome</keyword>
<dbReference type="InterPro" id="IPR036890">
    <property type="entry name" value="HATPase_C_sf"/>
</dbReference>
<dbReference type="EC" id="2.7.13.3" evidence="2"/>
<keyword evidence="3" id="KW-0597">Phosphoprotein</keyword>
<evidence type="ECO:0000256" key="3">
    <source>
        <dbReference type="ARBA" id="ARBA00022553"/>
    </source>
</evidence>
<dbReference type="InterPro" id="IPR036097">
    <property type="entry name" value="HisK_dim/P_sf"/>
</dbReference>
<dbReference type="SMART" id="SM00387">
    <property type="entry name" value="HATPase_c"/>
    <property type="match status" value="1"/>
</dbReference>
<sequence length="548" mass="60233">MKSRTSLVADEDIVRRALYYLNGFRIILAPIILVVALSPLAEQLTPGYKFFLLKSAALTYVGAAILFLLVHLRRTTSPAELSSFSLATDLIIISTVLHCFGGIESGLVILLLFYIGIAGLLLSLRTALFFASLVALGLLIDAVIAARVMPAATVAVPAALYGIAAMVTALGCSLLGRWGREYQLLAERRGVDMANLEQVNELIIHRMRSGVLVVDAAGKIRQINEAAWYLLGNPPVSERNLKVIAPALAERLERWRKTGKTEDEGLLLQATQVAVVPRMLSMPGVNSEATLIFLEDTSVVSRRARDLAQASLARLSASIAHEIRNPLGALSHAAQLLGESDSLSPPDQKLVKMILNHAARMNDIVENVLKLSRRERARVEAVNLVSWARRLANEFRRYHKLPEDQIKLELPSAGIMVLIDPGQLTQAVWNLMENALKHARIDENRPPVITLRVSPIRGHRELALDIIDDGPGIPLEKRSQVFEPFFTTHKQGSGLGLYLARQLCDANQAPLEYVQVPNTGACFRILLRRPEASDGTPEMVDQRQAAAR</sequence>
<comment type="catalytic activity">
    <reaction evidence="1">
        <text>ATP + protein L-histidine = ADP + protein N-phospho-L-histidine.</text>
        <dbReference type="EC" id="2.7.13.3"/>
    </reaction>
</comment>
<organism evidence="4 5">
    <name type="scientific">Wenzhouxiangella marina</name>
    <dbReference type="NCBI Taxonomy" id="1579979"/>
    <lineage>
        <taxon>Bacteria</taxon>
        <taxon>Pseudomonadati</taxon>
        <taxon>Pseudomonadota</taxon>
        <taxon>Gammaproteobacteria</taxon>
        <taxon>Chromatiales</taxon>
        <taxon>Wenzhouxiangellaceae</taxon>
        <taxon>Wenzhouxiangella</taxon>
    </lineage>
</organism>
<protein>
    <recommendedName>
        <fullName evidence="2">histidine kinase</fullName>
        <ecNumber evidence="2">2.7.13.3</ecNumber>
    </recommendedName>
</protein>
<dbReference type="InterPro" id="IPR005467">
    <property type="entry name" value="His_kinase_dom"/>
</dbReference>
<gene>
    <name evidence="4" type="ORF">WM2015_1971</name>
</gene>
<dbReference type="InterPro" id="IPR003594">
    <property type="entry name" value="HATPase_dom"/>
</dbReference>